<evidence type="ECO:0000313" key="3">
    <source>
        <dbReference type="Proteomes" id="UP000241462"/>
    </source>
</evidence>
<organism evidence="2 3">
    <name type="scientific">Coniella lustricola</name>
    <dbReference type="NCBI Taxonomy" id="2025994"/>
    <lineage>
        <taxon>Eukaryota</taxon>
        <taxon>Fungi</taxon>
        <taxon>Dikarya</taxon>
        <taxon>Ascomycota</taxon>
        <taxon>Pezizomycotina</taxon>
        <taxon>Sordariomycetes</taxon>
        <taxon>Sordariomycetidae</taxon>
        <taxon>Diaporthales</taxon>
        <taxon>Schizoparmaceae</taxon>
        <taxon>Coniella</taxon>
    </lineage>
</organism>
<feature type="compositionally biased region" description="Basic and acidic residues" evidence="1">
    <location>
        <begin position="216"/>
        <end position="226"/>
    </location>
</feature>
<dbReference type="InParanoid" id="A0A2T2ZYJ0"/>
<feature type="compositionally biased region" description="Polar residues" evidence="1">
    <location>
        <begin position="197"/>
        <end position="206"/>
    </location>
</feature>
<sequence>MNRGLFPIYCTWSDRKYLLLCCWLLVAGCLALHPTSTSSSILLALPCLDRTRNRTAALIVRTSRQRLSAHRPTHEPFSSQRLLDDDDDVATRLDPEALSPGSSSGRLVVVRLQPTLTLPFLSRVLRASISCCDPALRAPRRVETRRDKTRGLCISSKRHTEKEVDFGTFCQVESNPPFSLSRSSRLPLIHRPLPTVHRQSTQSTAHSPRLSHTARPRIEPRCLDPPDTHHPPASLCCPVTARG</sequence>
<reference evidence="2 3" key="1">
    <citation type="journal article" date="2018" name="Mycol. Prog.">
        <title>Coniella lustricola, a new species from submerged detritus.</title>
        <authorList>
            <person name="Raudabaugh D.B."/>
            <person name="Iturriaga T."/>
            <person name="Carver A."/>
            <person name="Mondo S."/>
            <person name="Pangilinan J."/>
            <person name="Lipzen A."/>
            <person name="He G."/>
            <person name="Amirebrahimi M."/>
            <person name="Grigoriev I.V."/>
            <person name="Miller A.N."/>
        </authorList>
    </citation>
    <scope>NUCLEOTIDE SEQUENCE [LARGE SCALE GENOMIC DNA]</scope>
    <source>
        <strain evidence="2 3">B22-T-1</strain>
    </source>
</reference>
<dbReference type="EMBL" id="KZ678559">
    <property type="protein sequence ID" value="PSR79688.1"/>
    <property type="molecule type" value="Genomic_DNA"/>
</dbReference>
<protein>
    <submittedName>
        <fullName evidence="2">Uncharacterized protein</fullName>
    </submittedName>
</protein>
<name>A0A2T2ZYJ0_9PEZI</name>
<dbReference type="Proteomes" id="UP000241462">
    <property type="component" value="Unassembled WGS sequence"/>
</dbReference>
<evidence type="ECO:0000256" key="1">
    <source>
        <dbReference type="SAM" id="MobiDB-lite"/>
    </source>
</evidence>
<accession>A0A2T2ZYJ0</accession>
<gene>
    <name evidence="2" type="ORF">BD289DRAFT_88744</name>
</gene>
<keyword evidence="3" id="KW-1185">Reference proteome</keyword>
<evidence type="ECO:0000313" key="2">
    <source>
        <dbReference type="EMBL" id="PSR79688.1"/>
    </source>
</evidence>
<dbReference type="PROSITE" id="PS51257">
    <property type="entry name" value="PROKAR_LIPOPROTEIN"/>
    <property type="match status" value="1"/>
</dbReference>
<proteinExistence type="predicted"/>
<dbReference type="AlphaFoldDB" id="A0A2T2ZYJ0"/>
<feature type="region of interest" description="Disordered" evidence="1">
    <location>
        <begin position="195"/>
        <end position="226"/>
    </location>
</feature>